<keyword evidence="5 13" id="KW-1133">Transmembrane helix</keyword>
<feature type="transmembrane region" description="Helical" evidence="13">
    <location>
        <begin position="608"/>
        <end position="629"/>
    </location>
</feature>
<evidence type="ECO:0000256" key="14">
    <source>
        <dbReference type="SAM" id="SignalP"/>
    </source>
</evidence>
<accession>A0A6P8G799</accession>
<feature type="compositionally biased region" description="Basic and acidic residues" evidence="12">
    <location>
        <begin position="418"/>
        <end position="444"/>
    </location>
</feature>
<feature type="region of interest" description="Disordered" evidence="12">
    <location>
        <begin position="510"/>
        <end position="531"/>
    </location>
</feature>
<dbReference type="KEGG" id="char:105890059"/>
<feature type="chain" id="PRO_5044652894" description="Zinc transporter ZIP6" evidence="14">
    <location>
        <begin position="28"/>
        <end position="703"/>
    </location>
</feature>
<dbReference type="GO" id="GO:0005886">
    <property type="term" value="C:plasma membrane"/>
    <property type="evidence" value="ECO:0007669"/>
    <property type="project" value="UniProtKB-SubCell"/>
</dbReference>
<comment type="catalytic activity">
    <reaction evidence="8">
        <text>Zn(2+)(in) = Zn(2+)(out)</text>
        <dbReference type="Rhea" id="RHEA:29351"/>
        <dbReference type="ChEBI" id="CHEBI:29105"/>
    </reaction>
</comment>
<dbReference type="GO" id="GO:0140410">
    <property type="term" value="F:monoatomic cation:bicarbonate symporter activity"/>
    <property type="evidence" value="ECO:0007669"/>
    <property type="project" value="TreeGrafter"/>
</dbReference>
<feature type="region of interest" description="Disordered" evidence="12">
    <location>
        <begin position="415"/>
        <end position="490"/>
    </location>
</feature>
<evidence type="ECO:0000313" key="15">
    <source>
        <dbReference type="Proteomes" id="UP000515152"/>
    </source>
</evidence>
<feature type="region of interest" description="Disordered" evidence="12">
    <location>
        <begin position="355"/>
        <end position="377"/>
    </location>
</feature>
<evidence type="ECO:0000256" key="9">
    <source>
        <dbReference type="ARBA" id="ARBA00039393"/>
    </source>
</evidence>
<keyword evidence="4 13" id="KW-0812">Transmembrane</keyword>
<keyword evidence="7" id="KW-0325">Glycoprotein</keyword>
<dbReference type="GO" id="GO:0071578">
    <property type="term" value="P:zinc ion import across plasma membrane"/>
    <property type="evidence" value="ECO:0007669"/>
    <property type="project" value="TreeGrafter"/>
</dbReference>
<feature type="compositionally biased region" description="Basic residues" evidence="12">
    <location>
        <begin position="510"/>
        <end position="529"/>
    </location>
</feature>
<feature type="transmembrane region" description="Helical" evidence="13">
    <location>
        <begin position="325"/>
        <end position="347"/>
    </location>
</feature>
<keyword evidence="3" id="KW-1003">Cell membrane</keyword>
<evidence type="ECO:0000256" key="3">
    <source>
        <dbReference type="ARBA" id="ARBA00022475"/>
    </source>
</evidence>
<feature type="compositionally biased region" description="Low complexity" evidence="12">
    <location>
        <begin position="193"/>
        <end position="205"/>
    </location>
</feature>
<protein>
    <recommendedName>
        <fullName evidence="9">Zinc transporter ZIP6</fullName>
    </recommendedName>
    <alternativeName>
        <fullName evidence="11">Solute carrier family 39 member 6</fullName>
    </alternativeName>
    <alternativeName>
        <fullName evidence="10">Zrt- and Irt-like protein 6</fullName>
    </alternativeName>
</protein>
<gene>
    <name evidence="16 17" type="primary">slc39a6</name>
</gene>
<feature type="region of interest" description="Disordered" evidence="12">
    <location>
        <begin position="93"/>
        <end position="223"/>
    </location>
</feature>
<dbReference type="OrthoDB" id="200954at2759"/>
<keyword evidence="6 13" id="KW-0472">Membrane</keyword>
<feature type="transmembrane region" description="Helical" evidence="13">
    <location>
        <begin position="292"/>
        <end position="318"/>
    </location>
</feature>
<dbReference type="CTD" id="25800"/>
<evidence type="ECO:0000256" key="5">
    <source>
        <dbReference type="ARBA" id="ARBA00022989"/>
    </source>
</evidence>
<evidence type="ECO:0000256" key="12">
    <source>
        <dbReference type="SAM" id="MobiDB-lite"/>
    </source>
</evidence>
<dbReference type="PANTHER" id="PTHR12191">
    <property type="entry name" value="SOLUTE CARRIER FAMILY 39"/>
    <property type="match status" value="1"/>
</dbReference>
<dbReference type="PANTHER" id="PTHR12191:SF22">
    <property type="entry name" value="ZINC TRANSPORTER ZIP6"/>
    <property type="match status" value="1"/>
</dbReference>
<dbReference type="InterPro" id="IPR050799">
    <property type="entry name" value="ZIP_Transporter"/>
</dbReference>
<evidence type="ECO:0000313" key="16">
    <source>
        <dbReference type="RefSeq" id="XP_031435259.1"/>
    </source>
</evidence>
<feature type="compositionally biased region" description="Pro residues" evidence="12">
    <location>
        <begin position="168"/>
        <end position="177"/>
    </location>
</feature>
<feature type="compositionally biased region" description="Basic residues" evidence="12">
    <location>
        <begin position="99"/>
        <end position="109"/>
    </location>
</feature>
<feature type="compositionally biased region" description="Basic and acidic residues" evidence="12">
    <location>
        <begin position="206"/>
        <end position="216"/>
    </location>
</feature>
<evidence type="ECO:0000256" key="2">
    <source>
        <dbReference type="ARBA" id="ARBA00006939"/>
    </source>
</evidence>
<dbReference type="GO" id="GO:0030003">
    <property type="term" value="P:intracellular monoatomic cation homeostasis"/>
    <property type="evidence" value="ECO:0007669"/>
    <property type="project" value="TreeGrafter"/>
</dbReference>
<feature type="signal peptide" evidence="14">
    <location>
        <begin position="1"/>
        <end position="27"/>
    </location>
</feature>
<dbReference type="RefSeq" id="XP_042565602.1">
    <property type="nucleotide sequence ID" value="XM_042709668.1"/>
</dbReference>
<evidence type="ECO:0000313" key="17">
    <source>
        <dbReference type="RefSeq" id="XP_042565602.1"/>
    </source>
</evidence>
<feature type="compositionally biased region" description="Low complexity" evidence="12">
    <location>
        <begin position="472"/>
        <end position="481"/>
    </location>
</feature>
<evidence type="ECO:0000256" key="6">
    <source>
        <dbReference type="ARBA" id="ARBA00023136"/>
    </source>
</evidence>
<dbReference type="RefSeq" id="XP_031435259.1">
    <property type="nucleotide sequence ID" value="XM_031579399.2"/>
</dbReference>
<dbReference type="AlphaFoldDB" id="A0A6P8G799"/>
<feature type="transmembrane region" description="Helical" evidence="13">
    <location>
        <begin position="383"/>
        <end position="405"/>
    </location>
</feature>
<dbReference type="GeneID" id="105890059"/>
<evidence type="ECO:0000256" key="4">
    <source>
        <dbReference type="ARBA" id="ARBA00022692"/>
    </source>
</evidence>
<evidence type="ECO:0000256" key="1">
    <source>
        <dbReference type="ARBA" id="ARBA00004651"/>
    </source>
</evidence>
<reference evidence="16 17" key="1">
    <citation type="submission" date="2025-04" db="UniProtKB">
        <authorList>
            <consortium name="RefSeq"/>
        </authorList>
    </citation>
    <scope>IDENTIFICATION</scope>
</reference>
<evidence type="ECO:0000256" key="7">
    <source>
        <dbReference type="ARBA" id="ARBA00023180"/>
    </source>
</evidence>
<dbReference type="GO" id="GO:0005385">
    <property type="term" value="F:zinc ion transmembrane transporter activity"/>
    <property type="evidence" value="ECO:0007669"/>
    <property type="project" value="TreeGrafter"/>
</dbReference>
<dbReference type="PROSITE" id="PS51257">
    <property type="entry name" value="PROKAR_LIPOPROTEIN"/>
    <property type="match status" value="1"/>
</dbReference>
<comment type="similarity">
    <text evidence="2">Belongs to the ZIP transporter (TC 2.A.5) family.</text>
</comment>
<feature type="transmembrane region" description="Helical" evidence="13">
    <location>
        <begin position="674"/>
        <end position="695"/>
    </location>
</feature>
<organism evidence="15 16">
    <name type="scientific">Clupea harengus</name>
    <name type="common">Atlantic herring</name>
    <dbReference type="NCBI Taxonomy" id="7950"/>
    <lineage>
        <taxon>Eukaryota</taxon>
        <taxon>Metazoa</taxon>
        <taxon>Chordata</taxon>
        <taxon>Craniata</taxon>
        <taxon>Vertebrata</taxon>
        <taxon>Euteleostomi</taxon>
        <taxon>Actinopterygii</taxon>
        <taxon>Neopterygii</taxon>
        <taxon>Teleostei</taxon>
        <taxon>Clupei</taxon>
        <taxon>Clupeiformes</taxon>
        <taxon>Clupeoidei</taxon>
        <taxon>Clupeidae</taxon>
        <taxon>Clupea</taxon>
    </lineage>
</organism>
<proteinExistence type="inferred from homology"/>
<dbReference type="InterPro" id="IPR003689">
    <property type="entry name" value="ZIP"/>
</dbReference>
<keyword evidence="15" id="KW-1185">Reference proteome</keyword>
<comment type="subcellular location">
    <subcellularLocation>
        <location evidence="1">Cell membrane</location>
        <topology evidence="1">Multi-pass membrane protein</topology>
    </subcellularLocation>
</comment>
<evidence type="ECO:0000256" key="13">
    <source>
        <dbReference type="SAM" id="Phobius"/>
    </source>
</evidence>
<dbReference type="Proteomes" id="UP000515152">
    <property type="component" value="Chromosome 13"/>
</dbReference>
<dbReference type="Pfam" id="PF02535">
    <property type="entry name" value="Zip"/>
    <property type="match status" value="1"/>
</dbReference>
<feature type="transmembrane region" description="Helical" evidence="13">
    <location>
        <begin position="635"/>
        <end position="653"/>
    </location>
</feature>
<evidence type="ECO:0000256" key="11">
    <source>
        <dbReference type="ARBA" id="ARBA00042779"/>
    </source>
</evidence>
<evidence type="ECO:0000256" key="8">
    <source>
        <dbReference type="ARBA" id="ARBA00034634"/>
    </source>
</evidence>
<sequence>MAEWRWPRPSQALIGLLLVWACVVAGAGVGCGEAAVTDGRAARRAQERHLWVLFEKYGDGNGSLTVGGLSLLLRSMGVDHLHTVTVTHTHPNASATQQRHAHTHAHGKHAAAGSASSATHSRKQADAARTDAHKSDSSHNLVIDSSEGKKIQSDSQHNLYTKRGQGSTPPPSPPATTPPGRSRRSAEYDLTQDHTPTTQTTPPTTQHDDHDHDHTHQPLGNNSQECLSASSLLKDHGMGSEVISISDFGFLCPALLSQIDSQSCLRHGHEELKNIKTGSGDEDHPKNTNIAAAWLGGFLSICIISALALVGVVLLPLINRTSFNFLLSFLVALSVGTLSGDAFLHLIPHAQAHHKHPHHSANESWEEEGHGHGHEEEDSLRSVWTGLTALGGVYIMFLIEHFLTLGKMYKDKKHKGQKKFEQNDEMLELEKLPTIEENDGKTLDEAEPNGGSAGGRGQYEEEEQEMLATPLQQDTTDQSSDCQDKCHSHFHDTVAPPAQLHHHHHDYHHILHHHHSQNHHPHTHTHRHTQGYSQQHFQQAGVATLAWMVIMGDGLHNFSDGLAIGAAYTEGLSSGLSTSVAVFCHELPHELGDFAVLLKAGMSVKQAVMYNVLSAMMAFLGMALGILIGHYAEHVASWVFALTAGLFLYVALVDMVPEMLHNDASEQGFSHYGYFLLQNAGILLGFGIMLAIAVLEPHISLNL</sequence>
<feature type="compositionally biased region" description="Basic and acidic residues" evidence="12">
    <location>
        <begin position="123"/>
        <end position="137"/>
    </location>
</feature>
<evidence type="ECO:0000256" key="10">
    <source>
        <dbReference type="ARBA" id="ARBA00041704"/>
    </source>
</evidence>
<name>A0A6P8G799_CLUHA</name>
<feature type="compositionally biased region" description="Low complexity" evidence="12">
    <location>
        <begin position="110"/>
        <end position="119"/>
    </location>
</feature>
<keyword evidence="14" id="KW-0732">Signal</keyword>